<dbReference type="Ensembl" id="ENSMPUT00000008117.1">
    <property type="protein sequence ID" value="ENSMPUP00000007992.1"/>
    <property type="gene ID" value="ENSMPUG00000008050.1"/>
</dbReference>
<organism evidence="1">
    <name type="scientific">Mustela putorius furo</name>
    <name type="common">European domestic ferret</name>
    <name type="synonym">Mustela furo</name>
    <dbReference type="NCBI Taxonomy" id="9669"/>
    <lineage>
        <taxon>Eukaryota</taxon>
        <taxon>Metazoa</taxon>
        <taxon>Chordata</taxon>
        <taxon>Craniata</taxon>
        <taxon>Vertebrata</taxon>
        <taxon>Euteleostomi</taxon>
        <taxon>Mammalia</taxon>
        <taxon>Eutheria</taxon>
        <taxon>Laurasiatheria</taxon>
        <taxon>Carnivora</taxon>
        <taxon>Caniformia</taxon>
        <taxon>Musteloidea</taxon>
        <taxon>Mustelidae</taxon>
        <taxon>Mustelinae</taxon>
        <taxon>Mustela</taxon>
    </lineage>
</organism>
<dbReference type="EMBL" id="AEYP01063021">
    <property type="status" value="NOT_ANNOTATED_CDS"/>
    <property type="molecule type" value="Genomic_DNA"/>
</dbReference>
<name>M3Y9I5_MUSPF</name>
<dbReference type="AlphaFoldDB" id="M3Y9I5"/>
<protein>
    <submittedName>
        <fullName evidence="1">Uncharacterized protein</fullName>
    </submittedName>
</protein>
<proteinExistence type="predicted"/>
<sequence length="97" mass="9530">MAAAAAAAAPGAAEAAAAPAAAAAAGTAGAGAAAAAAAVIVVVALVPRLAKKPLKVEDIMKLLCCIAEGDEREGELGTSYGWNDHWSGWRPIWSCCL</sequence>
<dbReference type="InParanoid" id="M3Y9I5"/>
<dbReference type="HOGENOM" id="CLU_2346110_0_0_1"/>
<reference evidence="1" key="1">
    <citation type="submission" date="2024-06" db="UniProtKB">
        <authorList>
            <consortium name="Ensembl"/>
        </authorList>
    </citation>
    <scope>IDENTIFICATION</scope>
</reference>
<evidence type="ECO:0000313" key="1">
    <source>
        <dbReference type="Ensembl" id="ENSMPUP00000007992.1"/>
    </source>
</evidence>
<accession>M3Y9I5</accession>